<accession>A0A485KJG4</accession>
<dbReference type="Proteomes" id="UP000332933">
    <property type="component" value="Unassembled WGS sequence"/>
</dbReference>
<evidence type="ECO:0000313" key="2">
    <source>
        <dbReference type="EMBL" id="KAF0701358.1"/>
    </source>
</evidence>
<evidence type="ECO:0000256" key="1">
    <source>
        <dbReference type="SAM" id="MobiDB-lite"/>
    </source>
</evidence>
<organism evidence="3 4">
    <name type="scientific">Aphanomyces stellatus</name>
    <dbReference type="NCBI Taxonomy" id="120398"/>
    <lineage>
        <taxon>Eukaryota</taxon>
        <taxon>Sar</taxon>
        <taxon>Stramenopiles</taxon>
        <taxon>Oomycota</taxon>
        <taxon>Saprolegniomycetes</taxon>
        <taxon>Saprolegniales</taxon>
        <taxon>Verrucalvaceae</taxon>
        <taxon>Aphanomyces</taxon>
    </lineage>
</organism>
<dbReference type="EMBL" id="CAADRA010005113">
    <property type="protein sequence ID" value="VFT85028.1"/>
    <property type="molecule type" value="Genomic_DNA"/>
</dbReference>
<feature type="compositionally biased region" description="Acidic residues" evidence="1">
    <location>
        <begin position="152"/>
        <end position="163"/>
    </location>
</feature>
<dbReference type="EMBL" id="VJMH01005092">
    <property type="protein sequence ID" value="KAF0701358.1"/>
    <property type="molecule type" value="Genomic_DNA"/>
</dbReference>
<evidence type="ECO:0000313" key="4">
    <source>
        <dbReference type="Proteomes" id="UP000332933"/>
    </source>
</evidence>
<proteinExistence type="predicted"/>
<reference evidence="2" key="2">
    <citation type="submission" date="2019-06" db="EMBL/GenBank/DDBJ databases">
        <title>Genomics analysis of Aphanomyces spp. identifies a new class of oomycete effector associated with host adaptation.</title>
        <authorList>
            <person name="Gaulin E."/>
        </authorList>
    </citation>
    <scope>NUCLEOTIDE SEQUENCE</scope>
    <source>
        <strain evidence="2">CBS 578.67</strain>
    </source>
</reference>
<dbReference type="SUPFAM" id="SSF50729">
    <property type="entry name" value="PH domain-like"/>
    <property type="match status" value="1"/>
</dbReference>
<sequence length="163" mass="18748">MQPSAHHHLHLHSHHHRVKSVVAVEEPGWLNLGKKFRDRHWNLSKHSLIMSTDKRGEHETVTITHGRVWHSKGVKFGIQVDTQDGRCIRAQAHSKSQWAAWLQAFHDLRPASATPKSPARVQFHDHVRVRSIPIQEDDDDCNDSCNSRTSESSDEDDEWVKAL</sequence>
<keyword evidence="4" id="KW-1185">Reference proteome</keyword>
<dbReference type="AlphaFoldDB" id="A0A485KJG4"/>
<reference evidence="3 4" key="1">
    <citation type="submission" date="2019-03" db="EMBL/GenBank/DDBJ databases">
        <authorList>
            <person name="Gaulin E."/>
            <person name="Dumas B."/>
        </authorList>
    </citation>
    <scope>NUCLEOTIDE SEQUENCE [LARGE SCALE GENOMIC DNA]</scope>
    <source>
        <strain evidence="3">CBS 568.67</strain>
    </source>
</reference>
<name>A0A485KJG4_9STRA</name>
<protein>
    <submittedName>
        <fullName evidence="3">Aste57867_8139 protein</fullName>
    </submittedName>
</protein>
<gene>
    <name evidence="3" type="primary">Aste57867_8139</name>
    <name evidence="2" type="ORF">As57867_008109</name>
    <name evidence="3" type="ORF">ASTE57867_8139</name>
</gene>
<evidence type="ECO:0000313" key="3">
    <source>
        <dbReference type="EMBL" id="VFT85028.1"/>
    </source>
</evidence>
<feature type="region of interest" description="Disordered" evidence="1">
    <location>
        <begin position="135"/>
        <end position="163"/>
    </location>
</feature>